<organism evidence="2 3">
    <name type="scientific">Adiantum capillus-veneris</name>
    <name type="common">Maidenhair fern</name>
    <dbReference type="NCBI Taxonomy" id="13818"/>
    <lineage>
        <taxon>Eukaryota</taxon>
        <taxon>Viridiplantae</taxon>
        <taxon>Streptophyta</taxon>
        <taxon>Embryophyta</taxon>
        <taxon>Tracheophyta</taxon>
        <taxon>Polypodiopsida</taxon>
        <taxon>Polypodiidae</taxon>
        <taxon>Polypodiales</taxon>
        <taxon>Pteridineae</taxon>
        <taxon>Pteridaceae</taxon>
        <taxon>Vittarioideae</taxon>
        <taxon>Adiantum</taxon>
    </lineage>
</organism>
<comment type="caution">
    <text evidence="2">The sequence shown here is derived from an EMBL/GenBank/DDBJ whole genome shotgun (WGS) entry which is preliminary data.</text>
</comment>
<protein>
    <submittedName>
        <fullName evidence="2">Uncharacterized protein</fullName>
    </submittedName>
</protein>
<feature type="compositionally biased region" description="Basic and acidic residues" evidence="1">
    <location>
        <begin position="292"/>
        <end position="305"/>
    </location>
</feature>
<keyword evidence="3" id="KW-1185">Reference proteome</keyword>
<evidence type="ECO:0000313" key="3">
    <source>
        <dbReference type="Proteomes" id="UP000886520"/>
    </source>
</evidence>
<dbReference type="EMBL" id="JABFUD020000013">
    <property type="protein sequence ID" value="KAI5071874.1"/>
    <property type="molecule type" value="Genomic_DNA"/>
</dbReference>
<evidence type="ECO:0000256" key="1">
    <source>
        <dbReference type="SAM" id="MobiDB-lite"/>
    </source>
</evidence>
<name>A0A9D4ZE14_ADICA</name>
<sequence length="414" mass="45711">MPKKSESSDKKVLPPQLSLLHTRASPKRAQSKTLHTFRSSRLPLLISLPQLQTDHLPSIFYSAFLDCKLTIAMPTSLEVIVGSLQQTSPAMAGSSSFITIKPFHLTFEFVRSYKQPLPPLQASMASKEDRGAEERESRSSVSSLLKAVQEGHGPNAVMQQVSSLRHFFMPELPFALITELKKRMPLSFREDIDEGEMQRSGGLDVVEKDLEEQLTTVMGPRCAWPREKLIVSVVEVQEADGAQANIAGGPRCAWPRESAHALASLQKSFLQEEDVARNENAASGAKCAWPRETSRTQHPQERELSSCRSAQEGNLVSFKKSTEVTAFVAEDLKDVSAARHQESNSAVVEGPRCAWPRSTPRRMLATGVGIGIMNYLFIGQGAPALAIVLQSLSPYHDIICEEKDSLNPRKSLRP</sequence>
<feature type="compositionally biased region" description="Basic and acidic residues" evidence="1">
    <location>
        <begin position="126"/>
        <end position="138"/>
    </location>
</feature>
<feature type="region of interest" description="Disordered" evidence="1">
    <location>
        <begin position="281"/>
        <end position="308"/>
    </location>
</feature>
<accession>A0A9D4ZE14</accession>
<proteinExistence type="predicted"/>
<dbReference type="Proteomes" id="UP000886520">
    <property type="component" value="Chromosome 13"/>
</dbReference>
<dbReference type="AlphaFoldDB" id="A0A9D4ZE14"/>
<feature type="region of interest" description="Disordered" evidence="1">
    <location>
        <begin position="123"/>
        <end position="144"/>
    </location>
</feature>
<dbReference type="OrthoDB" id="2014619at2759"/>
<reference evidence="2" key="1">
    <citation type="submission" date="2021-01" db="EMBL/GenBank/DDBJ databases">
        <title>Adiantum capillus-veneris genome.</title>
        <authorList>
            <person name="Fang Y."/>
            <person name="Liao Q."/>
        </authorList>
    </citation>
    <scope>NUCLEOTIDE SEQUENCE</scope>
    <source>
        <strain evidence="2">H3</strain>
        <tissue evidence="2">Leaf</tissue>
    </source>
</reference>
<gene>
    <name evidence="2" type="ORF">GOP47_0014125</name>
</gene>
<evidence type="ECO:0000313" key="2">
    <source>
        <dbReference type="EMBL" id="KAI5071874.1"/>
    </source>
</evidence>